<protein>
    <submittedName>
        <fullName evidence="2">DUF998 domain-containing protein</fullName>
    </submittedName>
</protein>
<reference evidence="2" key="1">
    <citation type="submission" date="2022-08" db="EMBL/GenBank/DDBJ databases">
        <title>Whole genome sequencing of non-tuberculosis mycobacteria type-strains.</title>
        <authorList>
            <person name="Igarashi Y."/>
            <person name="Osugi A."/>
            <person name="Mitarai S."/>
        </authorList>
    </citation>
    <scope>NUCLEOTIDE SEQUENCE</scope>
    <source>
        <strain evidence="2">JCM 16369</strain>
    </source>
</reference>
<feature type="transmembrane region" description="Helical" evidence="1">
    <location>
        <begin position="147"/>
        <end position="167"/>
    </location>
</feature>
<proteinExistence type="predicted"/>
<dbReference type="InterPro" id="IPR009339">
    <property type="entry name" value="DUF998"/>
</dbReference>
<dbReference type="EMBL" id="CP092362">
    <property type="protein sequence ID" value="ULN40608.1"/>
    <property type="molecule type" value="Genomic_DNA"/>
</dbReference>
<organism evidence="2 3">
    <name type="scientific">Mycolicibacterium crocinum</name>
    <dbReference type="NCBI Taxonomy" id="388459"/>
    <lineage>
        <taxon>Bacteria</taxon>
        <taxon>Bacillati</taxon>
        <taxon>Actinomycetota</taxon>
        <taxon>Actinomycetes</taxon>
        <taxon>Mycobacteriales</taxon>
        <taxon>Mycobacteriaceae</taxon>
        <taxon>Mycolicibacterium</taxon>
    </lineage>
</organism>
<feature type="transmembrane region" description="Helical" evidence="1">
    <location>
        <begin position="80"/>
        <end position="101"/>
    </location>
</feature>
<name>A0ABY3TMT4_9MYCO</name>
<keyword evidence="1" id="KW-0472">Membrane</keyword>
<evidence type="ECO:0000313" key="3">
    <source>
        <dbReference type="Proteomes" id="UP001055337"/>
    </source>
</evidence>
<evidence type="ECO:0000256" key="1">
    <source>
        <dbReference type="SAM" id="Phobius"/>
    </source>
</evidence>
<keyword evidence="3" id="KW-1185">Reference proteome</keyword>
<gene>
    <name evidence="2" type="ORF">MI149_23625</name>
</gene>
<keyword evidence="1" id="KW-0812">Transmembrane</keyword>
<evidence type="ECO:0000313" key="2">
    <source>
        <dbReference type="EMBL" id="ULN40608.1"/>
    </source>
</evidence>
<accession>A0ABY3TMT4</accession>
<sequence>MVRALGWVGVVGSALAIVVVLGLDATVGGRHTRGRELRSATISEYVYTTGSAAFVAAVLILAVASAALLYGLIRAGRVRLWSAPSVLMMLWVVALLAIVAFPKHNWVTGPSLSGTVHRYATLVAFVALPVAVLLIARGRDSAAVRVARWLTVVGIGWLSVLFGAIAIGLVTGQRWWTLIPLGVVERGIAGFEVAALVALGVWLAAPTRRAPDSGPSPARPRSAAR</sequence>
<keyword evidence="1" id="KW-1133">Transmembrane helix</keyword>
<feature type="transmembrane region" description="Helical" evidence="1">
    <location>
        <begin position="187"/>
        <end position="205"/>
    </location>
</feature>
<feature type="transmembrane region" description="Helical" evidence="1">
    <location>
        <begin position="46"/>
        <end position="73"/>
    </location>
</feature>
<dbReference type="Pfam" id="PF06197">
    <property type="entry name" value="DUF998"/>
    <property type="match status" value="1"/>
</dbReference>
<dbReference type="Proteomes" id="UP001055337">
    <property type="component" value="Chromosome"/>
</dbReference>
<feature type="transmembrane region" description="Helical" evidence="1">
    <location>
        <begin position="116"/>
        <end position="135"/>
    </location>
</feature>
<dbReference type="RefSeq" id="WP_240177377.1">
    <property type="nucleotide sequence ID" value="NZ_CP092362.2"/>
</dbReference>